<gene>
    <name evidence="3" type="ORF">DM01DRAFT_1320148</name>
</gene>
<protein>
    <submittedName>
        <fullName evidence="3">Adenine nucleotide alpha hydrolases-like protein</fullName>
    </submittedName>
</protein>
<feature type="region of interest" description="Disordered" evidence="1">
    <location>
        <begin position="209"/>
        <end position="229"/>
    </location>
</feature>
<feature type="domain" description="UspA" evidence="2">
    <location>
        <begin position="43"/>
        <end position="183"/>
    </location>
</feature>
<feature type="region of interest" description="Disordered" evidence="1">
    <location>
        <begin position="249"/>
        <end position="278"/>
    </location>
</feature>
<sequence>MAVSNSKESRVVSFDTMSNVDLPNYSFTLRRKTPDYKRTRRSRTFMLCTNLESYSDHALQWTISQIMDDGDELVVVRVLNVELSDKRNVVQAQLQYEAKQAKDRAMEVIDRVLTSAGPDIKFSVVIEFVIGKVHETIQQMIAVYQPSMLIVGTRGLSEFKGMFIGSVSKYCLQHVPIPVVVVRPEGAKQAEKKNKKGNRLSAMMRRGKDLDGASISSSTSTPASTALPHPHHLLPVPAFPNVSATCLCSIAPPPPPPPPPANPPAKNRLVLRIDSPNS</sequence>
<dbReference type="Gene3D" id="3.40.50.620">
    <property type="entry name" value="HUPs"/>
    <property type="match status" value="1"/>
</dbReference>
<proteinExistence type="predicted"/>
<name>A0A1X2GM42_9FUNG</name>
<dbReference type="STRING" id="101127.A0A1X2GM42"/>
<dbReference type="PANTHER" id="PTHR47815">
    <property type="entry name" value="UNIVERSAL STRESS PROTEIN A FAMILY PROTEIN C25B2.10"/>
    <property type="match status" value="1"/>
</dbReference>
<dbReference type="Pfam" id="PF00582">
    <property type="entry name" value="Usp"/>
    <property type="match status" value="1"/>
</dbReference>
<dbReference type="InterPro" id="IPR006015">
    <property type="entry name" value="Universal_stress_UspA"/>
</dbReference>
<dbReference type="CDD" id="cd23659">
    <property type="entry name" value="USP_At3g01520-like"/>
    <property type="match status" value="1"/>
</dbReference>
<feature type="compositionally biased region" description="Low complexity" evidence="1">
    <location>
        <begin position="213"/>
        <end position="228"/>
    </location>
</feature>
<dbReference type="Proteomes" id="UP000242146">
    <property type="component" value="Unassembled WGS sequence"/>
</dbReference>
<keyword evidence="3" id="KW-0378">Hydrolase</keyword>
<dbReference type="SUPFAM" id="SSF52402">
    <property type="entry name" value="Adenine nucleotide alpha hydrolases-like"/>
    <property type="match status" value="1"/>
</dbReference>
<dbReference type="AlphaFoldDB" id="A0A1X2GM42"/>
<reference evidence="3 4" key="1">
    <citation type="submission" date="2016-07" db="EMBL/GenBank/DDBJ databases">
        <title>Pervasive Adenine N6-methylation of Active Genes in Fungi.</title>
        <authorList>
            <consortium name="DOE Joint Genome Institute"/>
            <person name="Mondo S.J."/>
            <person name="Dannebaum R.O."/>
            <person name="Kuo R.C."/>
            <person name="Labutti K."/>
            <person name="Haridas S."/>
            <person name="Kuo A."/>
            <person name="Salamov A."/>
            <person name="Ahrendt S.R."/>
            <person name="Lipzen A."/>
            <person name="Sullivan W."/>
            <person name="Andreopoulos W.B."/>
            <person name="Clum A."/>
            <person name="Lindquist E."/>
            <person name="Daum C."/>
            <person name="Ramamoorthy G.K."/>
            <person name="Gryganskyi A."/>
            <person name="Culley D."/>
            <person name="Magnuson J.K."/>
            <person name="James T.Y."/>
            <person name="O'Malley M.A."/>
            <person name="Stajich J.E."/>
            <person name="Spatafora J.W."/>
            <person name="Visel A."/>
            <person name="Grigoriev I.V."/>
        </authorList>
    </citation>
    <scope>NUCLEOTIDE SEQUENCE [LARGE SCALE GENOMIC DNA]</scope>
    <source>
        <strain evidence="3 4">NRRL 3301</strain>
    </source>
</reference>
<accession>A0A1X2GM42</accession>
<keyword evidence="4" id="KW-1185">Reference proteome</keyword>
<comment type="caution">
    <text evidence="3">The sequence shown here is derived from an EMBL/GenBank/DDBJ whole genome shotgun (WGS) entry which is preliminary data.</text>
</comment>
<dbReference type="InterPro" id="IPR014729">
    <property type="entry name" value="Rossmann-like_a/b/a_fold"/>
</dbReference>
<dbReference type="GO" id="GO:0016787">
    <property type="term" value="F:hydrolase activity"/>
    <property type="evidence" value="ECO:0007669"/>
    <property type="project" value="UniProtKB-KW"/>
</dbReference>
<evidence type="ECO:0000313" key="4">
    <source>
        <dbReference type="Proteomes" id="UP000242146"/>
    </source>
</evidence>
<evidence type="ECO:0000256" key="1">
    <source>
        <dbReference type="SAM" id="MobiDB-lite"/>
    </source>
</evidence>
<dbReference type="OrthoDB" id="843225at2759"/>
<evidence type="ECO:0000313" key="3">
    <source>
        <dbReference type="EMBL" id="ORX57009.1"/>
    </source>
</evidence>
<dbReference type="PRINTS" id="PR01438">
    <property type="entry name" value="UNVRSLSTRESS"/>
</dbReference>
<feature type="compositionally biased region" description="Pro residues" evidence="1">
    <location>
        <begin position="251"/>
        <end position="263"/>
    </location>
</feature>
<dbReference type="InterPro" id="IPR006016">
    <property type="entry name" value="UspA"/>
</dbReference>
<dbReference type="EMBL" id="MCGT01000009">
    <property type="protein sequence ID" value="ORX57009.1"/>
    <property type="molecule type" value="Genomic_DNA"/>
</dbReference>
<organism evidence="3 4">
    <name type="scientific">Hesseltinella vesiculosa</name>
    <dbReference type="NCBI Taxonomy" id="101127"/>
    <lineage>
        <taxon>Eukaryota</taxon>
        <taxon>Fungi</taxon>
        <taxon>Fungi incertae sedis</taxon>
        <taxon>Mucoromycota</taxon>
        <taxon>Mucoromycotina</taxon>
        <taxon>Mucoromycetes</taxon>
        <taxon>Mucorales</taxon>
        <taxon>Cunninghamellaceae</taxon>
        <taxon>Hesseltinella</taxon>
    </lineage>
</organism>
<dbReference type="PANTHER" id="PTHR47815:SF1">
    <property type="entry name" value="UNIVERSAL STRESS PROTEIN A FAMILY PROTEIN C25B2.10"/>
    <property type="match status" value="1"/>
</dbReference>
<evidence type="ECO:0000259" key="2">
    <source>
        <dbReference type="Pfam" id="PF00582"/>
    </source>
</evidence>